<dbReference type="CDD" id="cd18378">
    <property type="entry name" value="BTB_POZ_Kv2_KCNB"/>
    <property type="match status" value="1"/>
</dbReference>
<dbReference type="InterPro" id="IPR005821">
    <property type="entry name" value="Ion_trans_dom"/>
</dbReference>
<dbReference type="PRINTS" id="PR01494">
    <property type="entry name" value="KV9CHANNEL"/>
</dbReference>
<dbReference type="Gene3D" id="1.20.120.350">
    <property type="entry name" value="Voltage-gated potassium channels. Chain C"/>
    <property type="match status" value="1"/>
</dbReference>
<feature type="domain" description="BTB" evidence="13">
    <location>
        <begin position="117"/>
        <end position="226"/>
    </location>
</feature>
<evidence type="ECO:0000256" key="4">
    <source>
        <dbReference type="ARBA" id="ARBA00022692"/>
    </source>
</evidence>
<dbReference type="PANTHER" id="PTHR11537:SF254">
    <property type="entry name" value="POTASSIUM VOLTAGE-GATED CHANNEL PROTEIN SHAB"/>
    <property type="match status" value="1"/>
</dbReference>
<dbReference type="GO" id="GO:0051260">
    <property type="term" value="P:protein homooligomerization"/>
    <property type="evidence" value="ECO:0007669"/>
    <property type="project" value="InterPro"/>
</dbReference>
<dbReference type="Proteomes" id="UP000055024">
    <property type="component" value="Unassembled WGS sequence"/>
</dbReference>
<evidence type="ECO:0000256" key="7">
    <source>
        <dbReference type="ARBA" id="ARBA00022958"/>
    </source>
</evidence>
<dbReference type="Pfam" id="PF02214">
    <property type="entry name" value="BTB_2"/>
    <property type="match status" value="1"/>
</dbReference>
<sequence>MQKYQLLRLCHYSQLTLTLLLKHPAAGKQSTAALSSTSNSVILAANVAEVSPNFQGIMQFGDRPFVGNEGVLTCNNQLLQADSKSGKQDFNLNDKCNYRRRRSSSLTADPEQRRSSLRVRLNVGGEIHEVMWSTLNHMPTSRLCRLYNASTIEAMLSLCDDYDPEKNMFFFDRHPRSFSSVLQFYRTGKLHFVDDICVLAFTHELEYWGVDEAFLEMCCQQRFYQQKEAIQDEMRKECECMMNEHISERFGSGKYAELRRRAWNLLENPQSSKAARVIAFLSMFFIVLAALGLTLNSMPGIGYHDAVTNDTLENPHLYYVEVVCIAWFTFEYFARFWASPKKLKFLKRPLNIIDVLAILPFYVSLFFTENRLLAAEHIQDARRVVQVFRIMRVLRILKLARHSTGLQSLGFTLQNSYRELGLLMLFMSMGVMVFSSLVYFAEKDQANTNFTSIPASFWWASITMTTVGYGDMYPTSVPGKIIGAMCCICGVLVIALPIPIIVNNFAEFYRNQMRREKAMKRREALLRAMDVKRLSEQMMATAAEAEGRNRAINRRRHATSTLFADIPLATPPTGSKPATQFGNVLFDANQKSSDGEGLANVPKESQELVEIKCTSDESEPPAILAALSDEGRRSHLHLASKVFGHFRRNYGKQPIKQEKLHTRRSSSQFHCNNESLCAIPMAESPNPVTRLFKSAHSNHPTTSRKEKKMRKIERKINYRTPVNYQTLSVNQILCAIDGSKPSSADVDCWREFSDTYSLSSSSLGQSASGLVK</sequence>
<dbReference type="InterPro" id="IPR003968">
    <property type="entry name" value="K_chnl_volt-dep_Kv"/>
</dbReference>
<dbReference type="InterPro" id="IPR011333">
    <property type="entry name" value="SKP1/BTB/POZ_sf"/>
</dbReference>
<dbReference type="FunFam" id="3.30.710.10:FF:000010">
    <property type="entry name" value="Potassium voltage-gated channel subfamily B member"/>
    <property type="match status" value="1"/>
</dbReference>
<dbReference type="SUPFAM" id="SSF54695">
    <property type="entry name" value="POZ domain"/>
    <property type="match status" value="1"/>
</dbReference>
<dbReference type="SUPFAM" id="SSF81324">
    <property type="entry name" value="Voltage-gated potassium channels"/>
    <property type="match status" value="1"/>
</dbReference>
<keyword evidence="5" id="KW-0631">Potassium channel</keyword>
<dbReference type="PANTHER" id="PTHR11537">
    <property type="entry name" value="VOLTAGE-GATED POTASSIUM CHANNEL"/>
    <property type="match status" value="1"/>
</dbReference>
<feature type="transmembrane region" description="Helical" evidence="12">
    <location>
        <begin position="316"/>
        <end position="338"/>
    </location>
</feature>
<evidence type="ECO:0000256" key="12">
    <source>
        <dbReference type="SAM" id="Phobius"/>
    </source>
</evidence>
<evidence type="ECO:0000313" key="15">
    <source>
        <dbReference type="Proteomes" id="UP000055024"/>
    </source>
</evidence>
<evidence type="ECO:0000256" key="8">
    <source>
        <dbReference type="ARBA" id="ARBA00022989"/>
    </source>
</evidence>
<evidence type="ECO:0000256" key="10">
    <source>
        <dbReference type="ARBA" id="ARBA00023136"/>
    </source>
</evidence>
<dbReference type="GO" id="GO:0001508">
    <property type="term" value="P:action potential"/>
    <property type="evidence" value="ECO:0007669"/>
    <property type="project" value="TreeGrafter"/>
</dbReference>
<keyword evidence="7" id="KW-0630">Potassium</keyword>
<comment type="caution">
    <text evidence="14">The sequence shown here is derived from an EMBL/GenBank/DDBJ whole genome shotgun (WGS) entry which is preliminary data.</text>
</comment>
<dbReference type="Gene3D" id="1.10.287.70">
    <property type="match status" value="1"/>
</dbReference>
<keyword evidence="11" id="KW-0407">Ion channel</keyword>
<dbReference type="InterPro" id="IPR003971">
    <property type="entry name" value="K_chnl_volt-dep_Kv5/Kv9"/>
</dbReference>
<dbReference type="EMBL" id="JYDP01000054">
    <property type="protein sequence ID" value="KRZ10974.1"/>
    <property type="molecule type" value="Genomic_DNA"/>
</dbReference>
<dbReference type="InterPro" id="IPR000210">
    <property type="entry name" value="BTB/POZ_dom"/>
</dbReference>
<dbReference type="InterPro" id="IPR028325">
    <property type="entry name" value="VG_K_chnl"/>
</dbReference>
<dbReference type="SMART" id="SM00225">
    <property type="entry name" value="BTB"/>
    <property type="match status" value="1"/>
</dbReference>
<evidence type="ECO:0000256" key="5">
    <source>
        <dbReference type="ARBA" id="ARBA00022826"/>
    </source>
</evidence>
<dbReference type="Pfam" id="PF00520">
    <property type="entry name" value="Ion_trans"/>
    <property type="match status" value="1"/>
</dbReference>
<feature type="transmembrane region" description="Helical" evidence="12">
    <location>
        <begin position="481"/>
        <end position="506"/>
    </location>
</feature>
<keyword evidence="4 12" id="KW-0812">Transmembrane</keyword>
<dbReference type="Gene3D" id="3.30.710.10">
    <property type="entry name" value="Potassium Channel Kv1.1, Chain A"/>
    <property type="match status" value="1"/>
</dbReference>
<dbReference type="FunFam" id="1.10.287.70:FF:000034">
    <property type="entry name" value="Potassium voltage-gated channel subfamily B member"/>
    <property type="match status" value="1"/>
</dbReference>
<dbReference type="GO" id="GO:0008076">
    <property type="term" value="C:voltage-gated potassium channel complex"/>
    <property type="evidence" value="ECO:0007669"/>
    <property type="project" value="InterPro"/>
</dbReference>
<dbReference type="STRING" id="268475.A0A0V1HJR1"/>
<dbReference type="InterPro" id="IPR003131">
    <property type="entry name" value="T1-type_BTB"/>
</dbReference>
<accession>A0A0V1HJR1</accession>
<keyword evidence="15" id="KW-1185">Reference proteome</keyword>
<dbReference type="AlphaFoldDB" id="A0A0V1HJR1"/>
<dbReference type="GO" id="GO:0005251">
    <property type="term" value="F:delayed rectifier potassium channel activity"/>
    <property type="evidence" value="ECO:0007669"/>
    <property type="project" value="TreeGrafter"/>
</dbReference>
<evidence type="ECO:0000256" key="2">
    <source>
        <dbReference type="ARBA" id="ARBA00022448"/>
    </source>
</evidence>
<organism evidence="14 15">
    <name type="scientific">Trichinella zimbabwensis</name>
    <dbReference type="NCBI Taxonomy" id="268475"/>
    <lineage>
        <taxon>Eukaryota</taxon>
        <taxon>Metazoa</taxon>
        <taxon>Ecdysozoa</taxon>
        <taxon>Nematoda</taxon>
        <taxon>Enoplea</taxon>
        <taxon>Dorylaimia</taxon>
        <taxon>Trichinellida</taxon>
        <taxon>Trichinellidae</taxon>
        <taxon>Trichinella</taxon>
    </lineage>
</organism>
<evidence type="ECO:0000259" key="13">
    <source>
        <dbReference type="SMART" id="SM00225"/>
    </source>
</evidence>
<evidence type="ECO:0000256" key="9">
    <source>
        <dbReference type="ARBA" id="ARBA00023065"/>
    </source>
</evidence>
<dbReference type="InterPro" id="IPR027359">
    <property type="entry name" value="Volt_channel_dom_sf"/>
</dbReference>
<protein>
    <submittedName>
        <fullName evidence="14">Potassium voltage-gated channel protein Shab</fullName>
    </submittedName>
</protein>
<keyword evidence="3" id="KW-0633">Potassium transport</keyword>
<dbReference type="OrthoDB" id="415460at2759"/>
<reference evidence="14 15" key="1">
    <citation type="submission" date="2015-01" db="EMBL/GenBank/DDBJ databases">
        <title>Evolution of Trichinella species and genotypes.</title>
        <authorList>
            <person name="Korhonen P.K."/>
            <person name="Edoardo P."/>
            <person name="Giuseppe L.R."/>
            <person name="Gasser R.B."/>
        </authorList>
    </citation>
    <scope>NUCLEOTIDE SEQUENCE [LARGE SCALE GENOMIC DNA]</scope>
    <source>
        <strain evidence="14">ISS1029</strain>
    </source>
</reference>
<keyword evidence="6" id="KW-0851">Voltage-gated channel</keyword>
<keyword evidence="10 12" id="KW-0472">Membrane</keyword>
<gene>
    <name evidence="14" type="primary">Shab</name>
    <name evidence="14" type="ORF">T11_4746</name>
</gene>
<name>A0A0V1HJR1_9BILA</name>
<evidence type="ECO:0000313" key="14">
    <source>
        <dbReference type="EMBL" id="KRZ10974.1"/>
    </source>
</evidence>
<dbReference type="PRINTS" id="PR01491">
    <property type="entry name" value="KVCHANNEL"/>
</dbReference>
<evidence type="ECO:0000256" key="1">
    <source>
        <dbReference type="ARBA" id="ARBA00004141"/>
    </source>
</evidence>
<keyword evidence="8 12" id="KW-1133">Transmembrane helix</keyword>
<keyword evidence="9" id="KW-0406">Ion transport</keyword>
<comment type="subcellular location">
    <subcellularLocation>
        <location evidence="1">Membrane</location>
        <topology evidence="1">Multi-pass membrane protein</topology>
    </subcellularLocation>
</comment>
<feature type="transmembrane region" description="Helical" evidence="12">
    <location>
        <begin position="420"/>
        <end position="440"/>
    </location>
</feature>
<evidence type="ECO:0000256" key="3">
    <source>
        <dbReference type="ARBA" id="ARBA00022538"/>
    </source>
</evidence>
<keyword evidence="2" id="KW-0813">Transport</keyword>
<dbReference type="PRINTS" id="PR00169">
    <property type="entry name" value="KCHANNEL"/>
</dbReference>
<feature type="transmembrane region" description="Helical" evidence="12">
    <location>
        <begin position="277"/>
        <end position="296"/>
    </location>
</feature>
<proteinExistence type="predicted"/>
<evidence type="ECO:0000256" key="11">
    <source>
        <dbReference type="ARBA" id="ARBA00023303"/>
    </source>
</evidence>
<evidence type="ECO:0000256" key="6">
    <source>
        <dbReference type="ARBA" id="ARBA00022882"/>
    </source>
</evidence>
<dbReference type="FunFam" id="1.20.120.350:FF:000091">
    <property type="entry name" value="Predicted protein"/>
    <property type="match status" value="1"/>
</dbReference>